<dbReference type="PANTHER" id="PTHR33908">
    <property type="entry name" value="MANNOSYLTRANSFERASE YKCB-RELATED"/>
    <property type="match status" value="1"/>
</dbReference>
<dbReference type="EMBL" id="JACYFC010000001">
    <property type="protein sequence ID" value="MBD5770380.1"/>
    <property type="molecule type" value="Genomic_DNA"/>
</dbReference>
<evidence type="ECO:0000259" key="9">
    <source>
        <dbReference type="Pfam" id="PF02366"/>
    </source>
</evidence>
<feature type="transmembrane region" description="Helical" evidence="8">
    <location>
        <begin position="220"/>
        <end position="240"/>
    </location>
</feature>
<evidence type="ECO:0000256" key="4">
    <source>
        <dbReference type="ARBA" id="ARBA00022679"/>
    </source>
</evidence>
<dbReference type="Pfam" id="PF02366">
    <property type="entry name" value="PMT"/>
    <property type="match status" value="1"/>
</dbReference>
<comment type="caution">
    <text evidence="10">The sequence shown here is derived from an EMBL/GenBank/DDBJ whole genome shotgun (WGS) entry which is preliminary data.</text>
</comment>
<keyword evidence="11" id="KW-1185">Reference proteome</keyword>
<gene>
    <name evidence="10" type="ORF">IF202_04885</name>
</gene>
<keyword evidence="7 8" id="KW-0472">Membrane</keyword>
<evidence type="ECO:0000313" key="10">
    <source>
        <dbReference type="EMBL" id="MBD5770380.1"/>
    </source>
</evidence>
<keyword evidence="5 8" id="KW-0812">Transmembrane</keyword>
<keyword evidence="3" id="KW-0328">Glycosyltransferase</keyword>
<feature type="transmembrane region" description="Helical" evidence="8">
    <location>
        <begin position="98"/>
        <end position="115"/>
    </location>
</feature>
<keyword evidence="2" id="KW-1003">Cell membrane</keyword>
<dbReference type="RefSeq" id="WP_191593725.1">
    <property type="nucleotide sequence ID" value="NZ_JACYFC010000001.1"/>
</dbReference>
<evidence type="ECO:0000256" key="3">
    <source>
        <dbReference type="ARBA" id="ARBA00022676"/>
    </source>
</evidence>
<feature type="transmembrane region" description="Helical" evidence="8">
    <location>
        <begin position="282"/>
        <end position="302"/>
    </location>
</feature>
<accession>A0ABR8NXM6</accession>
<dbReference type="Proteomes" id="UP000604161">
    <property type="component" value="Unassembled WGS sequence"/>
</dbReference>
<feature type="domain" description="ArnT-like N-terminal" evidence="9">
    <location>
        <begin position="26"/>
        <end position="252"/>
    </location>
</feature>
<feature type="transmembrane region" description="Helical" evidence="8">
    <location>
        <begin position="178"/>
        <end position="208"/>
    </location>
</feature>
<evidence type="ECO:0000256" key="1">
    <source>
        <dbReference type="ARBA" id="ARBA00004651"/>
    </source>
</evidence>
<evidence type="ECO:0000256" key="6">
    <source>
        <dbReference type="ARBA" id="ARBA00022989"/>
    </source>
</evidence>
<dbReference type="InterPro" id="IPR050297">
    <property type="entry name" value="LipidA_mod_glycosyltrf_83"/>
</dbReference>
<name>A0ABR8NXM6_9GAMM</name>
<feature type="transmembrane region" description="Helical" evidence="8">
    <location>
        <begin position="121"/>
        <end position="141"/>
    </location>
</feature>
<keyword evidence="6 8" id="KW-1133">Transmembrane helix</keyword>
<evidence type="ECO:0000256" key="7">
    <source>
        <dbReference type="ARBA" id="ARBA00023136"/>
    </source>
</evidence>
<evidence type="ECO:0000256" key="5">
    <source>
        <dbReference type="ARBA" id="ARBA00022692"/>
    </source>
</evidence>
<organism evidence="10 11">
    <name type="scientific">Marinomonas colpomeniae</name>
    <dbReference type="NCBI Taxonomy" id="2774408"/>
    <lineage>
        <taxon>Bacteria</taxon>
        <taxon>Pseudomonadati</taxon>
        <taxon>Pseudomonadota</taxon>
        <taxon>Gammaproteobacteria</taxon>
        <taxon>Oceanospirillales</taxon>
        <taxon>Oceanospirillaceae</taxon>
        <taxon>Marinomonas</taxon>
    </lineage>
</organism>
<sequence length="484" mass="55322">MPKTPFTSPLNTQPSVKFLLILLASCLVLRFISLGLYPLMDTTEARYGEMARIMFETGNWITPMFDYNVPFWGKPPIFTWLSGLGFSLFGINEFAARVPHLIVGFGTIWLVYMLAKDKFQSTNMGLFSAALLASTFSYILLSGAVMTDTALTFSITLSMVSFWQAWKHLNSNHGKHWGYLFFIGLALGMLSKGPLAIVLIGISLTVWLMPNGRWKKLWHALPWGYGTLLFIVIAAPWYAIAEYKTPGFLDYFIVGEHIKRFIVSSWQGDLYGSAHERARGTIWIYAFTAMLPWSPLLIWQWIRSIKEGKDTEENTDGFGSFLLLWLLSPLLFFSFSGNILASYVMPAMPATALLLVHLHSERPLPNWLYKIGFITPLLLIILISALNLEWVHPRSQNQILTLWKQQPEAIQNDLFYLHKRPFSGQYYSSGKAKQRLANLNAWLPSQHQSFFIVQSKNDSTVYPEWMCEERGKTIKEILLLCQKL</sequence>
<feature type="transmembrane region" description="Helical" evidence="8">
    <location>
        <begin position="18"/>
        <end position="40"/>
    </location>
</feature>
<feature type="transmembrane region" description="Helical" evidence="8">
    <location>
        <begin position="322"/>
        <end position="347"/>
    </location>
</feature>
<evidence type="ECO:0000256" key="2">
    <source>
        <dbReference type="ARBA" id="ARBA00022475"/>
    </source>
</evidence>
<dbReference type="PANTHER" id="PTHR33908:SF3">
    <property type="entry name" value="UNDECAPRENYL PHOSPHATE-ALPHA-4-AMINO-4-DEOXY-L-ARABINOSE ARABINOSYL TRANSFERASE"/>
    <property type="match status" value="1"/>
</dbReference>
<feature type="transmembrane region" description="Helical" evidence="8">
    <location>
        <begin position="71"/>
        <end position="91"/>
    </location>
</feature>
<protein>
    <submittedName>
        <fullName evidence="10">Glycosyltransferase family 39 protein</fullName>
    </submittedName>
</protein>
<dbReference type="InterPro" id="IPR003342">
    <property type="entry name" value="ArnT-like_N"/>
</dbReference>
<evidence type="ECO:0000313" key="11">
    <source>
        <dbReference type="Proteomes" id="UP000604161"/>
    </source>
</evidence>
<feature type="transmembrane region" description="Helical" evidence="8">
    <location>
        <begin position="367"/>
        <end position="388"/>
    </location>
</feature>
<reference evidence="10 11" key="1">
    <citation type="submission" date="2020-09" db="EMBL/GenBank/DDBJ databases">
        <title>Marinomonas sp. nov., isolated from the cysticercosis algae of Qingdao, China.</title>
        <authorList>
            <person name="Sun X."/>
        </authorList>
    </citation>
    <scope>NUCLEOTIDE SEQUENCE [LARGE SCALE GENOMIC DNA]</scope>
    <source>
        <strain evidence="10 11">SM2066</strain>
    </source>
</reference>
<proteinExistence type="predicted"/>
<comment type="subcellular location">
    <subcellularLocation>
        <location evidence="1">Cell membrane</location>
        <topology evidence="1">Multi-pass membrane protein</topology>
    </subcellularLocation>
</comment>
<keyword evidence="4" id="KW-0808">Transferase</keyword>
<evidence type="ECO:0000256" key="8">
    <source>
        <dbReference type="SAM" id="Phobius"/>
    </source>
</evidence>